<dbReference type="InterPro" id="IPR022059">
    <property type="entry name" value="DUF3615"/>
</dbReference>
<organism evidence="2 3">
    <name type="scientific">Sorghum bicolor</name>
    <name type="common">Sorghum</name>
    <name type="synonym">Sorghum vulgare</name>
    <dbReference type="NCBI Taxonomy" id="4558"/>
    <lineage>
        <taxon>Eukaryota</taxon>
        <taxon>Viridiplantae</taxon>
        <taxon>Streptophyta</taxon>
        <taxon>Embryophyta</taxon>
        <taxon>Tracheophyta</taxon>
        <taxon>Spermatophyta</taxon>
        <taxon>Magnoliopsida</taxon>
        <taxon>Liliopsida</taxon>
        <taxon>Poales</taxon>
        <taxon>Poaceae</taxon>
        <taxon>PACMAD clade</taxon>
        <taxon>Panicoideae</taxon>
        <taxon>Andropogonodae</taxon>
        <taxon>Andropogoneae</taxon>
        <taxon>Sorghinae</taxon>
        <taxon>Sorghum</taxon>
    </lineage>
</organism>
<dbReference type="Proteomes" id="UP000807115">
    <property type="component" value="Chromosome 5"/>
</dbReference>
<evidence type="ECO:0000313" key="2">
    <source>
        <dbReference type="EMBL" id="KAG0530854.1"/>
    </source>
</evidence>
<proteinExistence type="predicted"/>
<dbReference type="PANTHER" id="PTHR33326:SF31">
    <property type="match status" value="1"/>
</dbReference>
<gene>
    <name evidence="2" type="ORF">BDA96_05G223000</name>
</gene>
<dbReference type="PANTHER" id="PTHR33326">
    <property type="entry name" value="OS05G0543800 PROTEIN"/>
    <property type="match status" value="1"/>
</dbReference>
<evidence type="ECO:0000313" key="3">
    <source>
        <dbReference type="Proteomes" id="UP000807115"/>
    </source>
</evidence>
<name>A0A921R099_SORBI</name>
<evidence type="ECO:0000259" key="1">
    <source>
        <dbReference type="Pfam" id="PF12274"/>
    </source>
</evidence>
<dbReference type="Pfam" id="PF12274">
    <property type="entry name" value="DUF3615"/>
    <property type="match status" value="1"/>
</dbReference>
<protein>
    <recommendedName>
        <fullName evidence="1">DUF3615 domain-containing protein</fullName>
    </recommendedName>
</protein>
<reference evidence="2" key="2">
    <citation type="submission" date="2020-10" db="EMBL/GenBank/DDBJ databases">
        <authorList>
            <person name="Cooper E.A."/>
            <person name="Brenton Z.W."/>
            <person name="Flinn B.S."/>
            <person name="Jenkins J."/>
            <person name="Shu S."/>
            <person name="Flowers D."/>
            <person name="Luo F."/>
            <person name="Wang Y."/>
            <person name="Xia P."/>
            <person name="Barry K."/>
            <person name="Daum C."/>
            <person name="Lipzen A."/>
            <person name="Yoshinaga Y."/>
            <person name="Schmutz J."/>
            <person name="Saski C."/>
            <person name="Vermerris W."/>
            <person name="Kresovich S."/>
        </authorList>
    </citation>
    <scope>NUCLEOTIDE SEQUENCE</scope>
</reference>
<reference evidence="2" key="1">
    <citation type="journal article" date="2019" name="BMC Genomics">
        <title>A new reference genome for Sorghum bicolor reveals high levels of sequence similarity between sweet and grain genotypes: implications for the genetics of sugar metabolism.</title>
        <authorList>
            <person name="Cooper E.A."/>
            <person name="Brenton Z.W."/>
            <person name="Flinn B.S."/>
            <person name="Jenkins J."/>
            <person name="Shu S."/>
            <person name="Flowers D."/>
            <person name="Luo F."/>
            <person name="Wang Y."/>
            <person name="Xia P."/>
            <person name="Barry K."/>
            <person name="Daum C."/>
            <person name="Lipzen A."/>
            <person name="Yoshinaga Y."/>
            <person name="Schmutz J."/>
            <person name="Saski C."/>
            <person name="Vermerris W."/>
            <person name="Kresovich S."/>
        </authorList>
    </citation>
    <scope>NUCLEOTIDE SEQUENCE</scope>
</reference>
<comment type="caution">
    <text evidence="2">The sequence shown here is derived from an EMBL/GenBank/DDBJ whole genome shotgun (WGS) entry which is preliminary data.</text>
</comment>
<dbReference type="EMBL" id="CM027684">
    <property type="protein sequence ID" value="KAG0530854.1"/>
    <property type="molecule type" value="Genomic_DNA"/>
</dbReference>
<sequence length="250" mass="27756">MKVLQPGEAECLPPVPRSSCSSQLWSSLLSTGLENSTALPPQVRDLLIRPSTSSDTESGDPGCLSFQHRCIVNLAKTYLPVPPPPPPARKINPHKKYQYLLTARPDIVLEKSKRLGKGALAHYNRRKKIKFELLDVMPVVQMPESGRLYTHINFTARSSKEGSKEQLFFAELYNCSKRRDPSGFLVTCCEPLGSDATVGHKGFQLDGSTVVRKNTDFARCFACGPRMLHPRGDKYIAGHCNVAHIYTNTC</sequence>
<feature type="domain" description="DUF3615" evidence="1">
    <location>
        <begin position="118"/>
        <end position="230"/>
    </location>
</feature>
<accession>A0A921R099</accession>
<dbReference type="AlphaFoldDB" id="A0A921R099"/>